<keyword evidence="10" id="KW-0472">Membrane</keyword>
<dbReference type="Proteomes" id="UP001489004">
    <property type="component" value="Unassembled WGS sequence"/>
</dbReference>
<keyword evidence="10" id="KW-0812">Transmembrane</keyword>
<dbReference type="FunFam" id="3.40.50.300:FF:000007">
    <property type="entry name" value="Pre-mRNA-splicing factor ATP-dependent RNA helicase"/>
    <property type="match status" value="1"/>
</dbReference>
<dbReference type="GO" id="GO:0005730">
    <property type="term" value="C:nucleolus"/>
    <property type="evidence" value="ECO:0007669"/>
    <property type="project" value="TreeGrafter"/>
</dbReference>
<reference evidence="13 14" key="1">
    <citation type="journal article" date="2024" name="Nat. Commun.">
        <title>Phylogenomics reveals the evolutionary origins of lichenization in chlorophyte algae.</title>
        <authorList>
            <person name="Puginier C."/>
            <person name="Libourel C."/>
            <person name="Otte J."/>
            <person name="Skaloud P."/>
            <person name="Haon M."/>
            <person name="Grisel S."/>
            <person name="Petersen M."/>
            <person name="Berrin J.G."/>
            <person name="Delaux P.M."/>
            <person name="Dal Grande F."/>
            <person name="Keller J."/>
        </authorList>
    </citation>
    <scope>NUCLEOTIDE SEQUENCE [LARGE SCALE GENOMIC DNA]</scope>
    <source>
        <strain evidence="13 14">SAG 2043</strain>
    </source>
</reference>
<keyword evidence="7" id="KW-0067">ATP-binding</keyword>
<dbReference type="Gene3D" id="3.40.50.300">
    <property type="entry name" value="P-loop containing nucleotide triphosphate hydrolases"/>
    <property type="match status" value="2"/>
</dbReference>
<evidence type="ECO:0000256" key="6">
    <source>
        <dbReference type="ARBA" id="ARBA00022806"/>
    </source>
</evidence>
<keyword evidence="4" id="KW-0547">Nucleotide-binding</keyword>
<dbReference type="EC" id="3.6.4.13" evidence="1"/>
<dbReference type="InterPro" id="IPR011709">
    <property type="entry name" value="DEAD-box_helicase_OB_fold"/>
</dbReference>
<evidence type="ECO:0000313" key="13">
    <source>
        <dbReference type="EMBL" id="KAK9828750.1"/>
    </source>
</evidence>
<dbReference type="GO" id="GO:0003724">
    <property type="term" value="F:RNA helicase activity"/>
    <property type="evidence" value="ECO:0007669"/>
    <property type="project" value="UniProtKB-EC"/>
</dbReference>
<sequence length="693" mass="75765">MRCDKDKATLWKAYDPSADQYSTLFATLRHVSCVGAHLVPAHTTAAEVMGNPVVPAHPKQRWQALQDHRQQLPIWTAKEKLLALLQRHQTVVLVGETGSGKTTQVPQFLLEGGFAGEGMIACTQPRRVAAITVAKRVAQEQGVQPGTQVGYAVRFEDNTTAATRIKYMTDGILLREALLDPALKRYQVVIVDEAHERSVQSDLLFGLLKGIQARRGHNFWLVIMSATLVAAQFVGFFPGAAATYVQGRQFPVQVFYTASPEEHYVDAAVVAVLQVAVEEGAGDVLVFLTGQEEIEAVQRLLQDRANQLPAKYQSLAILPLFAALPPDQQARVFQPAPVGARKVILATNIAETSITVPGVRFTIDTGFVKTRMYNAKVGAESLTVTPISQAQARQRSGRAGREAPGKAFRLYTERSFRQLQPASLPEIQRVDLAAVTLQLKALGVDDVLGFDFLERPPRAALVRSLEELLALGALDSNGRLSPLGRQMSRLPVEPQYAKVLVAAAHMGCSLEALAVVAMAASDQPFLLPRESRERAQEAHKRFASGEGDHMTLLAVFQAFHGLQQTSSEQWCHDNFLSRRALCKAVDIYSQLLENIKALGLPLLSCGSDTTPVRRALTSGLFKHAAKRHTDGTYKVLASSQMVALHPSSVLCGKRPPCCVFSELVCTTRAYARQVTVIDSAWLAELAPAFFSMH</sequence>
<keyword evidence="14" id="KW-1185">Reference proteome</keyword>
<dbReference type="Gene3D" id="1.20.120.1080">
    <property type="match status" value="1"/>
</dbReference>
<dbReference type="InterPro" id="IPR027417">
    <property type="entry name" value="P-loop_NTPase"/>
</dbReference>
<keyword evidence="10" id="KW-1133">Transmembrane helix</keyword>
<gene>
    <name evidence="13" type="ORF">WJX72_001917</name>
</gene>
<dbReference type="PROSITE" id="PS51192">
    <property type="entry name" value="HELICASE_ATP_BIND_1"/>
    <property type="match status" value="1"/>
</dbReference>
<evidence type="ECO:0000256" key="1">
    <source>
        <dbReference type="ARBA" id="ARBA00012552"/>
    </source>
</evidence>
<keyword evidence="6" id="KW-0347">Helicase</keyword>
<evidence type="ECO:0000259" key="12">
    <source>
        <dbReference type="PROSITE" id="PS51194"/>
    </source>
</evidence>
<keyword evidence="3" id="KW-0747">Spliceosome</keyword>
<evidence type="ECO:0000256" key="10">
    <source>
        <dbReference type="SAM" id="Phobius"/>
    </source>
</evidence>
<comment type="caution">
    <text evidence="13">The sequence shown here is derived from an EMBL/GenBank/DDBJ whole genome shotgun (WGS) entry which is preliminary data.</text>
</comment>
<dbReference type="AlphaFoldDB" id="A0AAW1R438"/>
<evidence type="ECO:0000256" key="4">
    <source>
        <dbReference type="ARBA" id="ARBA00022741"/>
    </source>
</evidence>
<feature type="domain" description="Helicase C-terminal" evidence="12">
    <location>
        <begin position="268"/>
        <end position="443"/>
    </location>
</feature>
<dbReference type="SUPFAM" id="SSF52540">
    <property type="entry name" value="P-loop containing nucleoside triphosphate hydrolases"/>
    <property type="match status" value="1"/>
</dbReference>
<dbReference type="PROSITE" id="PS51194">
    <property type="entry name" value="HELICASE_CTER"/>
    <property type="match status" value="1"/>
</dbReference>
<dbReference type="GO" id="GO:0005681">
    <property type="term" value="C:spliceosomal complex"/>
    <property type="evidence" value="ECO:0007669"/>
    <property type="project" value="UniProtKB-KW"/>
</dbReference>
<dbReference type="GO" id="GO:0005524">
    <property type="term" value="F:ATP binding"/>
    <property type="evidence" value="ECO:0007669"/>
    <property type="project" value="UniProtKB-KW"/>
</dbReference>
<dbReference type="SMART" id="SM00847">
    <property type="entry name" value="HA2"/>
    <property type="match status" value="1"/>
</dbReference>
<dbReference type="Pfam" id="PF00271">
    <property type="entry name" value="Helicase_C"/>
    <property type="match status" value="1"/>
</dbReference>
<feature type="transmembrane region" description="Helical" evidence="10">
    <location>
        <begin position="219"/>
        <end position="245"/>
    </location>
</feature>
<evidence type="ECO:0000259" key="11">
    <source>
        <dbReference type="PROSITE" id="PS51192"/>
    </source>
</evidence>
<dbReference type="GO" id="GO:0008380">
    <property type="term" value="P:RNA splicing"/>
    <property type="evidence" value="ECO:0007669"/>
    <property type="project" value="UniProtKB-KW"/>
</dbReference>
<protein>
    <recommendedName>
        <fullName evidence="1">RNA helicase</fullName>
        <ecNumber evidence="1">3.6.4.13</ecNumber>
    </recommendedName>
</protein>
<dbReference type="SMART" id="SM00490">
    <property type="entry name" value="HELICc"/>
    <property type="match status" value="1"/>
</dbReference>
<evidence type="ECO:0000256" key="2">
    <source>
        <dbReference type="ARBA" id="ARBA00022664"/>
    </source>
</evidence>
<dbReference type="SMART" id="SM00487">
    <property type="entry name" value="DEXDc"/>
    <property type="match status" value="1"/>
</dbReference>
<name>A0AAW1R438_9CHLO</name>
<dbReference type="Pfam" id="PF07717">
    <property type="entry name" value="OB_NTP_bind"/>
    <property type="match status" value="1"/>
</dbReference>
<dbReference type="InterPro" id="IPR007502">
    <property type="entry name" value="Helicase-assoc_dom"/>
</dbReference>
<comment type="catalytic activity">
    <reaction evidence="9">
        <text>ATP + H2O = ADP + phosphate + H(+)</text>
        <dbReference type="Rhea" id="RHEA:13065"/>
        <dbReference type="ChEBI" id="CHEBI:15377"/>
        <dbReference type="ChEBI" id="CHEBI:15378"/>
        <dbReference type="ChEBI" id="CHEBI:30616"/>
        <dbReference type="ChEBI" id="CHEBI:43474"/>
        <dbReference type="ChEBI" id="CHEBI:456216"/>
        <dbReference type="EC" id="3.6.4.13"/>
    </reaction>
</comment>
<dbReference type="FunFam" id="3.40.50.300:FF:000615">
    <property type="entry name" value="pre-mRNA-splicing factor ATP-dependent RNA helicase DEAH7"/>
    <property type="match status" value="1"/>
</dbReference>
<dbReference type="Pfam" id="PF00270">
    <property type="entry name" value="DEAD"/>
    <property type="match status" value="1"/>
</dbReference>
<evidence type="ECO:0000256" key="5">
    <source>
        <dbReference type="ARBA" id="ARBA00022801"/>
    </source>
</evidence>
<dbReference type="Pfam" id="PF04408">
    <property type="entry name" value="WHD_HA2"/>
    <property type="match status" value="1"/>
</dbReference>
<dbReference type="GO" id="GO:0006397">
    <property type="term" value="P:mRNA processing"/>
    <property type="evidence" value="ECO:0007669"/>
    <property type="project" value="UniProtKB-KW"/>
</dbReference>
<accession>A0AAW1R438</accession>
<dbReference type="InterPro" id="IPR048333">
    <property type="entry name" value="HA2_WH"/>
</dbReference>
<keyword evidence="5" id="KW-0378">Hydrolase</keyword>
<dbReference type="GO" id="GO:0045943">
    <property type="term" value="P:positive regulation of transcription by RNA polymerase I"/>
    <property type="evidence" value="ECO:0007669"/>
    <property type="project" value="TreeGrafter"/>
</dbReference>
<dbReference type="InterPro" id="IPR001650">
    <property type="entry name" value="Helicase_C-like"/>
</dbReference>
<evidence type="ECO:0000256" key="9">
    <source>
        <dbReference type="ARBA" id="ARBA00047984"/>
    </source>
</evidence>
<keyword evidence="2" id="KW-0507">mRNA processing</keyword>
<feature type="domain" description="Helicase ATP-binding" evidence="11">
    <location>
        <begin position="82"/>
        <end position="246"/>
    </location>
</feature>
<dbReference type="Pfam" id="PF21010">
    <property type="entry name" value="HA2_C"/>
    <property type="match status" value="1"/>
</dbReference>
<evidence type="ECO:0000256" key="7">
    <source>
        <dbReference type="ARBA" id="ARBA00022840"/>
    </source>
</evidence>
<dbReference type="InterPro" id="IPR014001">
    <property type="entry name" value="Helicase_ATP-bd"/>
</dbReference>
<dbReference type="GO" id="GO:0003725">
    <property type="term" value="F:double-stranded RNA binding"/>
    <property type="evidence" value="ECO:0007669"/>
    <property type="project" value="TreeGrafter"/>
</dbReference>
<keyword evidence="8" id="KW-0508">mRNA splicing</keyword>
<evidence type="ECO:0000256" key="3">
    <source>
        <dbReference type="ARBA" id="ARBA00022728"/>
    </source>
</evidence>
<organism evidence="13 14">
    <name type="scientific">[Myrmecia] bisecta</name>
    <dbReference type="NCBI Taxonomy" id="41462"/>
    <lineage>
        <taxon>Eukaryota</taxon>
        <taxon>Viridiplantae</taxon>
        <taxon>Chlorophyta</taxon>
        <taxon>core chlorophytes</taxon>
        <taxon>Trebouxiophyceae</taxon>
        <taxon>Trebouxiales</taxon>
        <taxon>Trebouxiaceae</taxon>
        <taxon>Myrmecia</taxon>
    </lineage>
</organism>
<dbReference type="EMBL" id="JALJOR010000001">
    <property type="protein sequence ID" value="KAK9828750.1"/>
    <property type="molecule type" value="Genomic_DNA"/>
</dbReference>
<dbReference type="InterPro" id="IPR011545">
    <property type="entry name" value="DEAD/DEAH_box_helicase_dom"/>
</dbReference>
<dbReference type="CDD" id="cd18791">
    <property type="entry name" value="SF2_C_RHA"/>
    <property type="match status" value="1"/>
</dbReference>
<proteinExistence type="predicted"/>
<evidence type="ECO:0000313" key="14">
    <source>
        <dbReference type="Proteomes" id="UP001489004"/>
    </source>
</evidence>
<evidence type="ECO:0000256" key="8">
    <source>
        <dbReference type="ARBA" id="ARBA00023187"/>
    </source>
</evidence>
<dbReference type="GO" id="GO:0016787">
    <property type="term" value="F:hydrolase activity"/>
    <property type="evidence" value="ECO:0007669"/>
    <property type="project" value="UniProtKB-KW"/>
</dbReference>
<dbReference type="PANTHER" id="PTHR18934:SF118">
    <property type="entry name" value="ATP-DEPENDENT RNA HELICASE DHX33"/>
    <property type="match status" value="1"/>
</dbReference>
<dbReference type="PANTHER" id="PTHR18934">
    <property type="entry name" value="ATP-DEPENDENT RNA HELICASE"/>
    <property type="match status" value="1"/>
</dbReference>